<organism evidence="10 11">
    <name type="scientific">Candolleomyces eurysporus</name>
    <dbReference type="NCBI Taxonomy" id="2828524"/>
    <lineage>
        <taxon>Eukaryota</taxon>
        <taxon>Fungi</taxon>
        <taxon>Dikarya</taxon>
        <taxon>Basidiomycota</taxon>
        <taxon>Agaricomycotina</taxon>
        <taxon>Agaricomycetes</taxon>
        <taxon>Agaricomycetidae</taxon>
        <taxon>Agaricales</taxon>
        <taxon>Agaricineae</taxon>
        <taxon>Psathyrellaceae</taxon>
        <taxon>Candolleomyces</taxon>
    </lineage>
</organism>
<feature type="domain" description="Bin3-type SAM" evidence="9">
    <location>
        <begin position="1"/>
        <end position="261"/>
    </location>
</feature>
<evidence type="ECO:0000313" key="11">
    <source>
        <dbReference type="Proteomes" id="UP001140091"/>
    </source>
</evidence>
<dbReference type="GO" id="GO:0008173">
    <property type="term" value="F:RNA methyltransferase activity"/>
    <property type="evidence" value="ECO:0007669"/>
    <property type="project" value="UniProtKB-UniRule"/>
</dbReference>
<feature type="non-terminal residue" evidence="10">
    <location>
        <position position="1"/>
    </location>
</feature>
<dbReference type="GO" id="GO:0004672">
    <property type="term" value="F:protein kinase activity"/>
    <property type="evidence" value="ECO:0007669"/>
    <property type="project" value="InterPro"/>
</dbReference>
<dbReference type="Gene3D" id="3.40.50.150">
    <property type="entry name" value="Vaccinia Virus protein VP39"/>
    <property type="match status" value="1"/>
</dbReference>
<dbReference type="OrthoDB" id="540004at2759"/>
<evidence type="ECO:0000256" key="1">
    <source>
        <dbReference type="ARBA" id="ARBA00008361"/>
    </source>
</evidence>
<dbReference type="Pfam" id="PF17667">
    <property type="entry name" value="Pkinase_fungal"/>
    <property type="match status" value="3"/>
</dbReference>
<keyword evidence="2 6" id="KW-0489">Methyltransferase</keyword>
<evidence type="ECO:0000259" key="9">
    <source>
        <dbReference type="PROSITE" id="PS51515"/>
    </source>
</evidence>
<evidence type="ECO:0000259" key="8">
    <source>
        <dbReference type="PROSITE" id="PS50011"/>
    </source>
</evidence>
<dbReference type="PANTHER" id="PTHR12315:SF0">
    <property type="entry name" value="7SK SNRNA METHYLPHOSPHATE CAPPING ENZYME"/>
    <property type="match status" value="1"/>
</dbReference>
<dbReference type="EMBL" id="JANBPK010000814">
    <property type="protein sequence ID" value="KAJ2930978.1"/>
    <property type="molecule type" value="Genomic_DNA"/>
</dbReference>
<evidence type="ECO:0000256" key="5">
    <source>
        <dbReference type="PROSITE-ProRule" id="PRU00848"/>
    </source>
</evidence>
<gene>
    <name evidence="10" type="ORF">H1R20_g6114</name>
</gene>
<feature type="region of interest" description="Disordered" evidence="7">
    <location>
        <begin position="1700"/>
        <end position="1747"/>
    </location>
</feature>
<dbReference type="InterPro" id="IPR010675">
    <property type="entry name" value="Bin3_C"/>
</dbReference>
<dbReference type="Proteomes" id="UP001140091">
    <property type="component" value="Unassembled WGS sequence"/>
</dbReference>
<feature type="compositionally biased region" description="Low complexity" evidence="7">
    <location>
        <begin position="33"/>
        <end position="47"/>
    </location>
</feature>
<dbReference type="Pfam" id="PF06859">
    <property type="entry name" value="Bin3"/>
    <property type="match status" value="1"/>
</dbReference>
<dbReference type="InterPro" id="IPR039772">
    <property type="entry name" value="Bin3-like"/>
</dbReference>
<evidence type="ECO:0000256" key="2">
    <source>
        <dbReference type="ARBA" id="ARBA00022603"/>
    </source>
</evidence>
<dbReference type="PROSITE" id="PS51515">
    <property type="entry name" value="BIN3_SAM"/>
    <property type="match status" value="1"/>
</dbReference>
<keyword evidence="3 6" id="KW-0808">Transferase</keyword>
<reference evidence="10" key="1">
    <citation type="submission" date="2022-06" db="EMBL/GenBank/DDBJ databases">
        <title>Genome Sequence of Candolleomyces eurysporus.</title>
        <authorList>
            <person name="Buettner E."/>
        </authorList>
    </citation>
    <scope>NUCLEOTIDE SEQUENCE</scope>
    <source>
        <strain evidence="10">VTCC 930004</strain>
    </source>
</reference>
<evidence type="ECO:0000256" key="3">
    <source>
        <dbReference type="ARBA" id="ARBA00022679"/>
    </source>
</evidence>
<dbReference type="GO" id="GO:0005524">
    <property type="term" value="F:ATP binding"/>
    <property type="evidence" value="ECO:0007669"/>
    <property type="project" value="InterPro"/>
</dbReference>
<dbReference type="InterPro" id="IPR011009">
    <property type="entry name" value="Kinase-like_dom_sf"/>
</dbReference>
<evidence type="ECO:0000313" key="10">
    <source>
        <dbReference type="EMBL" id="KAJ2930978.1"/>
    </source>
</evidence>
<dbReference type="PROSITE" id="PS50011">
    <property type="entry name" value="PROTEIN_KINASE_DOM"/>
    <property type="match status" value="1"/>
</dbReference>
<feature type="region of interest" description="Disordered" evidence="7">
    <location>
        <begin position="645"/>
        <end position="690"/>
    </location>
</feature>
<proteinExistence type="inferred from homology"/>
<evidence type="ECO:0000256" key="6">
    <source>
        <dbReference type="RuleBase" id="RU367087"/>
    </source>
</evidence>
<dbReference type="InterPro" id="IPR000719">
    <property type="entry name" value="Prot_kinase_dom"/>
</dbReference>
<feature type="region of interest" description="Disordered" evidence="7">
    <location>
        <begin position="270"/>
        <end position="310"/>
    </location>
</feature>
<dbReference type="SUPFAM" id="SSF56112">
    <property type="entry name" value="Protein kinase-like (PK-like)"/>
    <property type="match status" value="3"/>
</dbReference>
<dbReference type="Gene3D" id="1.10.510.10">
    <property type="entry name" value="Transferase(Phosphotransferase) domain 1"/>
    <property type="match status" value="3"/>
</dbReference>
<dbReference type="GO" id="GO:0032259">
    <property type="term" value="P:methylation"/>
    <property type="evidence" value="ECO:0007669"/>
    <property type="project" value="UniProtKB-KW"/>
</dbReference>
<feature type="compositionally biased region" description="Basic and acidic residues" evidence="7">
    <location>
        <begin position="657"/>
        <end position="670"/>
    </location>
</feature>
<protein>
    <recommendedName>
        <fullName evidence="6">RNA methyltransferase</fullName>
        <ecNumber evidence="6">2.1.1.-</ecNumber>
    </recommendedName>
</protein>
<feature type="region of interest" description="Disordered" evidence="7">
    <location>
        <begin position="31"/>
        <end position="89"/>
    </location>
</feature>
<feature type="domain" description="Protein kinase" evidence="8">
    <location>
        <begin position="320"/>
        <end position="711"/>
    </location>
</feature>
<dbReference type="GO" id="GO:0040031">
    <property type="term" value="P:snRNA modification"/>
    <property type="evidence" value="ECO:0007669"/>
    <property type="project" value="TreeGrafter"/>
</dbReference>
<keyword evidence="11" id="KW-1185">Reference proteome</keyword>
<feature type="compositionally biased region" description="Basic and acidic residues" evidence="7">
    <location>
        <begin position="289"/>
        <end position="299"/>
    </location>
</feature>
<dbReference type="InterPro" id="IPR024160">
    <property type="entry name" value="BIN3_SAM-bd_dom"/>
</dbReference>
<evidence type="ECO:0000256" key="4">
    <source>
        <dbReference type="ARBA" id="ARBA00022691"/>
    </source>
</evidence>
<feature type="region of interest" description="Disordered" evidence="7">
    <location>
        <begin position="1492"/>
        <end position="1513"/>
    </location>
</feature>
<feature type="compositionally biased region" description="Basic and acidic residues" evidence="7">
    <location>
        <begin position="1709"/>
        <end position="1718"/>
    </location>
</feature>
<keyword evidence="4 5" id="KW-0949">S-adenosyl-L-methionine</keyword>
<comment type="caution">
    <text evidence="10">The sequence shown here is derived from an EMBL/GenBank/DDBJ whole genome shotgun (WGS) entry which is preliminary data.</text>
</comment>
<dbReference type="EC" id="2.1.1.-" evidence="6"/>
<evidence type="ECO:0000256" key="7">
    <source>
        <dbReference type="SAM" id="MobiDB-lite"/>
    </source>
</evidence>
<dbReference type="GO" id="GO:0017069">
    <property type="term" value="F:snRNA binding"/>
    <property type="evidence" value="ECO:0007669"/>
    <property type="project" value="TreeGrafter"/>
</dbReference>
<comment type="similarity">
    <text evidence="1 6">Belongs to the methyltransferase superfamily.</text>
</comment>
<dbReference type="GO" id="GO:0008171">
    <property type="term" value="F:O-methyltransferase activity"/>
    <property type="evidence" value="ECO:0007669"/>
    <property type="project" value="UniProtKB-UniRule"/>
</dbReference>
<dbReference type="SUPFAM" id="SSF53335">
    <property type="entry name" value="S-adenosyl-L-methionine-dependent methyltransferases"/>
    <property type="match status" value="1"/>
</dbReference>
<dbReference type="PANTHER" id="PTHR12315">
    <property type="entry name" value="BICOID-INTERACTING PROTEIN RELATED"/>
    <property type="match status" value="1"/>
</dbReference>
<name>A0A9W8JHL5_9AGAR</name>
<feature type="region of interest" description="Disordered" evidence="7">
    <location>
        <begin position="202"/>
        <end position="230"/>
    </location>
</feature>
<sequence length="1747" mass="196252">MKAQNWGAQKVVGVDLDESLIEGAWRRRRALWSTQGPSSPSTSISTPQELKAPSSELGVRRKRSRSKVDSDDDSPSPAPRRSHNSNSNYFPASCEHEFGSLPIPPANPSNPSRGKNVFPHNVTFVKADWVDEDIVEDKIEGGWDVVVAFSISKWIHLNKGDAGLLTFFHKVFRVLHAGGTFVLEPQPWDSYAKAKRMDGRLKENARHLSLRPNLQREGEEKDEDEDEGEGKLKSFEEVLVDEVGFKKLKRIEVQGEGVQYNSESMDYTYERKERETQGNSKAGMDVESNEARNRRERMEPTSTKSKHTKKQGEKIMKYVYEFPDKVNGSRFFSTTVSSISDYRTVAVTGRNSRVFKVIELEKRGTSWREKGGTEPIVLQVVWLDANARTERQIQDQLFANIQSFCGKPDRKSEDRLDFFADPEAAGIIQAFKAVLQNNEHTPVDHLPSVGDAFSVLSQSITALRLMFCAGWIHRDITAGNVMAVQDANGGGKIRLADLEHAKAFKDGSPPTTDPKMGTPYFMAHELLSRDYVCDGMQNVDEGTLKETVEMFKEPIVPSSEEHPLRHNFQHDLESVFWIALWIITARIDHTPSIQYAKLIFTGTGSFSSSHSEDRKRAFTRDINSGAPSPAFESAAEAVSVLVASRGSMGSPTRRGAKPPERGTSDKRSWPGKDQGQPEGSRSQKRAADIYKLKPTKKKGAKIAMKYIYEFSDKVNGSRFVSTTVSSISDYRTVAVTSRKARVFKFIEVEKRGTSWRKKGGTKPIAPKVVWLDANGRTERQIHDQLLIDIQSFCGRPGRKSDDRLHFFADPEAAGIIQTFKAELQDSKPYKNLFLSIKARPTDHPSKEVLGSAHPADPPVFLNKSMTATGDGIQIPSRQTFQVTNPSQDKTQKPEYRRFAPKKRCFHLFAEECTPVDHLPTVGDAFSVLSQCVIALRLMFCVGWIHRDISAGNVLALQDANGGWKLKLADLEHAKMFKDGSPPTTDPITGTPYFMAYEILSHNYIRVGTQSLISNTVKEMFQSMRQPVVSPDSQEYPMRHNFQHDLESLFWIALWILTARINHTPSIRHSKRIFTKTANLYPSGPRQSALFLDISETLSKCLAEPLRPLARILERVRNVLYIQAYRRGEELSWEDEKSYSLIHADSEVPAPAPECAAEAPSVLVASRGMFTIILNRDGLDTHVQIRLPQEPTSTRSKPTKKRGVKIAMKYVYEFPDKVNGPRFFSTTDSSIRHCRTVAVTGRNTHVFKVIEVEKRGTSWREKGGTESIVLKVVWLNANGCTERQIHDQLFADIQSFCGNPDWKSDDRLYLFADPEAAGVIQAFKAELQNKVLSNARLADPLPAFLKKLMTTTGDGIRIPSRQTFQVTNPSQEKTQRPEYRRFAPKKRCFHLFAEECTPVDYLPTVGDAFSVLSQCVIALRLMFCAGWIHRDVGAGNVMAVQAGNGGWKLKLADLEHAKAFKDGSPPTTDPKTGMPYFMANELLSRDYVRDGTQSVEEGTLKETRKQKGRQRLVRPPSKEYPLRSNFQHDLESVFWIALWILTARINHIPSVKYANLIFTSTTYLSMPIDRRRAFDRHIDINGALSECLLEPLLPLVEFLEDVRDDLYAAAFYRGEKVAWHDEKSYSLIHAKMAIHFAWTLEDTRGWGDVPLALPDSKMALPAPESAADVAGMLSALYGSMGPPKLPVDRVESGWHGAKSLAHWTSKKHSRPGEDQDQPEKSLNYGRKRARSVDREGVSGSVASTSAPA</sequence>
<dbReference type="InterPro" id="IPR029063">
    <property type="entry name" value="SAM-dependent_MTases_sf"/>
</dbReference>
<accession>A0A9W8JHL5</accession>
<dbReference type="InterPro" id="IPR040976">
    <property type="entry name" value="Pkinase_fungal"/>
</dbReference>